<proteinExistence type="predicted"/>
<dbReference type="InterPro" id="IPR029069">
    <property type="entry name" value="HotDog_dom_sf"/>
</dbReference>
<reference evidence="2" key="2">
    <citation type="submission" date="2020-09" db="EMBL/GenBank/DDBJ databases">
        <authorList>
            <person name="Sun Q."/>
            <person name="Ohkuma M."/>
        </authorList>
    </citation>
    <scope>NUCLEOTIDE SEQUENCE</scope>
    <source>
        <strain evidence="2">JCM 30078</strain>
    </source>
</reference>
<comment type="caution">
    <text evidence="2">The sequence shown here is derived from an EMBL/GenBank/DDBJ whole genome shotgun (WGS) entry which is preliminary data.</text>
</comment>
<dbReference type="InterPro" id="IPR002539">
    <property type="entry name" value="MaoC-like_dom"/>
</dbReference>
<dbReference type="AlphaFoldDB" id="A0A917PXI6"/>
<sequence>MTYWLDMPAPPALPVMYLQAALRRSVTGRALPDRGLRCSLEVDPQHLSRYRELCGHADDGTLPPTYPHVLAFPLQMHLLTANDFPFPLLGLVHLENRIRVMRPLDTRGPFRVSVISENLHAHPRGAAFDLIARLEDAEGLLWEGTSRLLCRGTTPGTAGRERRQRRAAALSEIAHWSVPADIGRAYARVSGDYNPIHLSPLTARLFGFDRPIAHGLWNKARVLAAMADRLPKSGYEVEACFHRPLVLPGEAHLMAGDAGESGSFTVTGAKGKRHLDGCWRPLPFLAEETVPLALAAQS</sequence>
<organism evidence="2 3">
    <name type="scientific">Pseudomonas matsuisoli</name>
    <dbReference type="NCBI Taxonomy" id="1515666"/>
    <lineage>
        <taxon>Bacteria</taxon>
        <taxon>Pseudomonadati</taxon>
        <taxon>Pseudomonadota</taxon>
        <taxon>Gammaproteobacteria</taxon>
        <taxon>Pseudomonadales</taxon>
        <taxon>Pseudomonadaceae</taxon>
        <taxon>Pseudomonas</taxon>
    </lineage>
</organism>
<protein>
    <recommendedName>
        <fullName evidence="1">MaoC-like domain-containing protein</fullName>
    </recommendedName>
</protein>
<dbReference type="PANTHER" id="PTHR43841:SF1">
    <property type="entry name" value="3-HYDROXYACYL-THIOESTER DEHYDRATASE X"/>
    <property type="match status" value="1"/>
</dbReference>
<keyword evidence="3" id="KW-1185">Reference proteome</keyword>
<reference evidence="2" key="1">
    <citation type="journal article" date="2014" name="Int. J. Syst. Evol. Microbiol.">
        <title>Complete genome sequence of Corynebacterium casei LMG S-19264T (=DSM 44701T), isolated from a smear-ripened cheese.</title>
        <authorList>
            <consortium name="US DOE Joint Genome Institute (JGI-PGF)"/>
            <person name="Walter F."/>
            <person name="Albersmeier A."/>
            <person name="Kalinowski J."/>
            <person name="Ruckert C."/>
        </authorList>
    </citation>
    <scope>NUCLEOTIDE SEQUENCE</scope>
    <source>
        <strain evidence="2">JCM 30078</strain>
    </source>
</reference>
<dbReference type="Proteomes" id="UP000635983">
    <property type="component" value="Unassembled WGS sequence"/>
</dbReference>
<gene>
    <name evidence="2" type="ORF">GCM10009304_24430</name>
</gene>
<dbReference type="Pfam" id="PF01575">
    <property type="entry name" value="MaoC_dehydratas"/>
    <property type="match status" value="1"/>
</dbReference>
<dbReference type="EMBL" id="BMPO01000005">
    <property type="protein sequence ID" value="GGJ97659.1"/>
    <property type="molecule type" value="Genomic_DNA"/>
</dbReference>
<dbReference type="Gene3D" id="3.10.129.10">
    <property type="entry name" value="Hotdog Thioesterase"/>
    <property type="match status" value="1"/>
</dbReference>
<evidence type="ECO:0000313" key="2">
    <source>
        <dbReference type="EMBL" id="GGJ97659.1"/>
    </source>
</evidence>
<evidence type="ECO:0000313" key="3">
    <source>
        <dbReference type="Proteomes" id="UP000635983"/>
    </source>
</evidence>
<dbReference type="PANTHER" id="PTHR43841">
    <property type="entry name" value="3-HYDROXYACYL-THIOESTER DEHYDRATASE HTDX-RELATED"/>
    <property type="match status" value="1"/>
</dbReference>
<dbReference type="SUPFAM" id="SSF54637">
    <property type="entry name" value="Thioesterase/thiol ester dehydrase-isomerase"/>
    <property type="match status" value="2"/>
</dbReference>
<accession>A0A917PXI6</accession>
<name>A0A917PXI6_9PSED</name>
<feature type="domain" description="MaoC-like" evidence="1">
    <location>
        <begin position="158"/>
        <end position="250"/>
    </location>
</feature>
<dbReference type="RefSeq" id="WP_373293577.1">
    <property type="nucleotide sequence ID" value="NZ_BMPO01000005.1"/>
</dbReference>
<evidence type="ECO:0000259" key="1">
    <source>
        <dbReference type="Pfam" id="PF01575"/>
    </source>
</evidence>